<feature type="transmembrane region" description="Helical" evidence="8">
    <location>
        <begin position="349"/>
        <end position="368"/>
    </location>
</feature>
<feature type="transmembrane region" description="Helical" evidence="8">
    <location>
        <begin position="259"/>
        <end position="278"/>
    </location>
</feature>
<evidence type="ECO:0000256" key="1">
    <source>
        <dbReference type="ARBA" id="ARBA00004651"/>
    </source>
</evidence>
<keyword evidence="3" id="KW-0813">Transport</keyword>
<dbReference type="Pfam" id="PF07690">
    <property type="entry name" value="MFS_1"/>
    <property type="match status" value="1"/>
</dbReference>
<feature type="transmembrane region" description="Helical" evidence="8">
    <location>
        <begin position="226"/>
        <end position="247"/>
    </location>
</feature>
<dbReference type="InterPro" id="IPR020846">
    <property type="entry name" value="MFS_dom"/>
</dbReference>
<dbReference type="PANTHER" id="PTHR43271">
    <property type="entry name" value="BLL2771 PROTEIN"/>
    <property type="match status" value="1"/>
</dbReference>
<evidence type="ECO:0000256" key="6">
    <source>
        <dbReference type="ARBA" id="ARBA00022989"/>
    </source>
</evidence>
<keyword evidence="11" id="KW-1185">Reference proteome</keyword>
<evidence type="ECO:0000256" key="3">
    <source>
        <dbReference type="ARBA" id="ARBA00022448"/>
    </source>
</evidence>
<feature type="transmembrane region" description="Helical" evidence="8">
    <location>
        <begin position="374"/>
        <end position="393"/>
    </location>
</feature>
<name>A0A3A8F7R5_9GAMM</name>
<dbReference type="EMBL" id="RAXT01000037">
    <property type="protein sequence ID" value="RKG36693.1"/>
    <property type="molecule type" value="Genomic_DNA"/>
</dbReference>
<feature type="transmembrane region" description="Helical" evidence="8">
    <location>
        <begin position="18"/>
        <end position="37"/>
    </location>
</feature>
<sequence>MSEISESSVYIEYGTKPFIAILLSLFLAGFAVFSSLYCVQPMMPFLAKFFHVTPTHSSFPLSFSTIALALGLLFAGLISDRFGRKPIMVISLFSTAILLLMSAFLPYWEVFLATRMMVGLAVSGVASVAMTYIGEEIAQKDVGFAMGLYISGTAIGGMGGRLIAGVLLDYISWQAATMIIGVLNLFIAITFYIALPTSKHFKAYPIQFSRFIESFKKNLADPKLRLLFAEGFILMGCFVTVFNYMSYHLLEKPFELSQTWIGLISIAYLSGIYSSPRAASWSRKFGRSKVLIAMFLSMIIGLWIMLIPSLWVILIGLFIFTFSFFAAHSTSSSWVSVQSLQYRAVGSSLYLFCYYLGSSVLGSANGLVWENYGWFGLTLMISGVLLLGLVIAFKLKQLQTRTEISS</sequence>
<feature type="transmembrane region" description="Helical" evidence="8">
    <location>
        <begin position="173"/>
        <end position="195"/>
    </location>
</feature>
<dbReference type="InterPro" id="IPR036259">
    <property type="entry name" value="MFS_trans_sf"/>
</dbReference>
<proteinExistence type="inferred from homology"/>
<dbReference type="PROSITE" id="PS50850">
    <property type="entry name" value="MFS"/>
    <property type="match status" value="1"/>
</dbReference>
<evidence type="ECO:0000256" key="2">
    <source>
        <dbReference type="ARBA" id="ARBA00008335"/>
    </source>
</evidence>
<organism evidence="10 11">
    <name type="scientific">Acinetobacter rongchengensis</name>
    <dbReference type="NCBI Taxonomy" id="2419601"/>
    <lineage>
        <taxon>Bacteria</taxon>
        <taxon>Pseudomonadati</taxon>
        <taxon>Pseudomonadota</taxon>
        <taxon>Gammaproteobacteria</taxon>
        <taxon>Moraxellales</taxon>
        <taxon>Moraxellaceae</taxon>
        <taxon>Acinetobacter</taxon>
    </lineage>
</organism>
<feature type="transmembrane region" description="Helical" evidence="8">
    <location>
        <begin position="313"/>
        <end position="337"/>
    </location>
</feature>
<evidence type="ECO:0000256" key="5">
    <source>
        <dbReference type="ARBA" id="ARBA00022692"/>
    </source>
</evidence>
<dbReference type="Gene3D" id="1.20.1250.20">
    <property type="entry name" value="MFS general substrate transporter like domains"/>
    <property type="match status" value="1"/>
</dbReference>
<feature type="domain" description="Major facilitator superfamily (MFS) profile" evidence="9">
    <location>
        <begin position="17"/>
        <end position="400"/>
    </location>
</feature>
<accession>A0A3A8F7R5</accession>
<reference evidence="10 11" key="1">
    <citation type="submission" date="2018-09" db="EMBL/GenBank/DDBJ databases">
        <title>The draft genome of Acinetobacter spp. strains.</title>
        <authorList>
            <person name="Qin J."/>
            <person name="Feng Y."/>
            <person name="Zong Z."/>
        </authorList>
    </citation>
    <scope>NUCLEOTIDE SEQUENCE [LARGE SCALE GENOMIC DNA]</scope>
    <source>
        <strain evidence="10 11">WCHAc060115</strain>
    </source>
</reference>
<dbReference type="InterPro" id="IPR011701">
    <property type="entry name" value="MFS"/>
</dbReference>
<comment type="subcellular location">
    <subcellularLocation>
        <location evidence="1">Cell membrane</location>
        <topology evidence="1">Multi-pass membrane protein</topology>
    </subcellularLocation>
</comment>
<evidence type="ECO:0000256" key="7">
    <source>
        <dbReference type="ARBA" id="ARBA00023136"/>
    </source>
</evidence>
<evidence type="ECO:0000256" key="4">
    <source>
        <dbReference type="ARBA" id="ARBA00022475"/>
    </source>
</evidence>
<evidence type="ECO:0000259" key="9">
    <source>
        <dbReference type="PROSITE" id="PS50850"/>
    </source>
</evidence>
<dbReference type="CDD" id="cd17324">
    <property type="entry name" value="MFS_NepI_like"/>
    <property type="match status" value="1"/>
</dbReference>
<dbReference type="InterPro" id="IPR005829">
    <property type="entry name" value="Sugar_transporter_CS"/>
</dbReference>
<keyword evidence="6 8" id="KW-1133">Transmembrane helix</keyword>
<feature type="transmembrane region" description="Helical" evidence="8">
    <location>
        <begin position="114"/>
        <end position="134"/>
    </location>
</feature>
<dbReference type="GO" id="GO:0022857">
    <property type="term" value="F:transmembrane transporter activity"/>
    <property type="evidence" value="ECO:0007669"/>
    <property type="project" value="InterPro"/>
</dbReference>
<feature type="transmembrane region" description="Helical" evidence="8">
    <location>
        <begin position="290"/>
        <end position="307"/>
    </location>
</feature>
<evidence type="ECO:0000313" key="10">
    <source>
        <dbReference type="EMBL" id="RKG36693.1"/>
    </source>
</evidence>
<comment type="caution">
    <text evidence="10">The sequence shown here is derived from an EMBL/GenBank/DDBJ whole genome shotgun (WGS) entry which is preliminary data.</text>
</comment>
<protein>
    <submittedName>
        <fullName evidence="10">MFS transporter</fullName>
    </submittedName>
</protein>
<dbReference type="Proteomes" id="UP000280405">
    <property type="component" value="Unassembled WGS sequence"/>
</dbReference>
<feature type="transmembrane region" description="Helical" evidence="8">
    <location>
        <begin position="57"/>
        <end position="75"/>
    </location>
</feature>
<keyword evidence="5 8" id="KW-0812">Transmembrane</keyword>
<dbReference type="OrthoDB" id="63984at2"/>
<feature type="transmembrane region" description="Helical" evidence="8">
    <location>
        <begin position="146"/>
        <end position="167"/>
    </location>
</feature>
<evidence type="ECO:0000313" key="11">
    <source>
        <dbReference type="Proteomes" id="UP000280405"/>
    </source>
</evidence>
<dbReference type="RefSeq" id="WP_120384803.1">
    <property type="nucleotide sequence ID" value="NZ_RAXT01000037.1"/>
</dbReference>
<dbReference type="SUPFAM" id="SSF103473">
    <property type="entry name" value="MFS general substrate transporter"/>
    <property type="match status" value="1"/>
</dbReference>
<dbReference type="GO" id="GO:0005886">
    <property type="term" value="C:plasma membrane"/>
    <property type="evidence" value="ECO:0007669"/>
    <property type="project" value="UniProtKB-SubCell"/>
</dbReference>
<gene>
    <name evidence="10" type="ORF">D7V20_13990</name>
</gene>
<dbReference type="PROSITE" id="PS00216">
    <property type="entry name" value="SUGAR_TRANSPORT_1"/>
    <property type="match status" value="1"/>
</dbReference>
<keyword evidence="4" id="KW-1003">Cell membrane</keyword>
<feature type="transmembrane region" description="Helical" evidence="8">
    <location>
        <begin position="87"/>
        <end position="108"/>
    </location>
</feature>
<keyword evidence="7 8" id="KW-0472">Membrane</keyword>
<comment type="similarity">
    <text evidence="2">Belongs to the major facilitator superfamily.</text>
</comment>
<dbReference type="AlphaFoldDB" id="A0A3A8F7R5"/>
<evidence type="ECO:0000256" key="8">
    <source>
        <dbReference type="SAM" id="Phobius"/>
    </source>
</evidence>
<dbReference type="PANTHER" id="PTHR43271:SF1">
    <property type="entry name" value="INNER MEMBRANE TRANSPORT PROTEIN YNFM"/>
    <property type="match status" value="1"/>
</dbReference>